<organism evidence="11 12">
    <name type="scientific">Oceanidesulfovibrio marinus</name>
    <dbReference type="NCBI Taxonomy" id="370038"/>
    <lineage>
        <taxon>Bacteria</taxon>
        <taxon>Pseudomonadati</taxon>
        <taxon>Thermodesulfobacteriota</taxon>
        <taxon>Desulfovibrionia</taxon>
        <taxon>Desulfovibrionales</taxon>
        <taxon>Desulfovibrionaceae</taxon>
        <taxon>Oceanidesulfovibrio</taxon>
    </lineage>
</organism>
<sequence length="579" mass="63809">MNISRIRTSLLLCAAFIVCMAPFLGKAAHIDDPLFLWSAEHILQNPLDFYGFCVNWYGWDMPMWEVMKNPPLTSYYLAALFALGGRSLLWLHAGMLLPSALAVLGTYRLAGRLCCNAWLATLLTIFSAPFFLASGSFMAEPLLMALWVWAVYLWVRGEQEDHAILLALGAVIAGLAILAKYNALALLPLLLAFSLVHSRRVRMRTCWLLVPVLMALLYEWSTAAIYGHGLLSSAMGYSLLHGSMASRGIASLPRSILTGLAFLGGGLLGCNLLAPAAWGRRWIWLILLAASVLLVSIAVGGYCGVDYATIGNLRWFIAIQAGILIAGGVSLLGAPLYESIRTPDAETLLLSLWIWGQFIFAACINWTINSRSILPLIPAAAILVVRMLERRMPTNGRGVTRQWSPAWIIPVLVAGGLTIALAWCDMRWANAGRDFAENLDQYLETKAPDFSGSVFFAGHWGFQYAMQDQGFKPLDHHCSTVRQGDILILPLGMLQKPIPLQYFGKKGVIDYPGCSWLALQHTDRLSGFYSSVFGPLPFVLAPTGPHRFRIHQARNTLNFSPCTPCEAGPIHPHRESPRQ</sequence>
<evidence type="ECO:0000313" key="12">
    <source>
        <dbReference type="Proteomes" id="UP000503251"/>
    </source>
</evidence>
<keyword evidence="6 8" id="KW-1133">Transmembrane helix</keyword>
<feature type="domain" description="Glycosyltransferase RgtA/B/C/D-like" evidence="10">
    <location>
        <begin position="68"/>
        <end position="217"/>
    </location>
</feature>
<dbReference type="Proteomes" id="UP000503251">
    <property type="component" value="Chromosome"/>
</dbReference>
<accession>A0ABX6NCP2</accession>
<keyword evidence="4" id="KW-0808">Transferase</keyword>
<evidence type="ECO:0000256" key="6">
    <source>
        <dbReference type="ARBA" id="ARBA00022989"/>
    </source>
</evidence>
<feature type="signal peptide" evidence="9">
    <location>
        <begin position="1"/>
        <end position="27"/>
    </location>
</feature>
<keyword evidence="5 8" id="KW-0812">Transmembrane</keyword>
<evidence type="ECO:0000313" key="11">
    <source>
        <dbReference type="EMBL" id="QJT08371.1"/>
    </source>
</evidence>
<evidence type="ECO:0000256" key="5">
    <source>
        <dbReference type="ARBA" id="ARBA00022692"/>
    </source>
</evidence>
<dbReference type="PANTHER" id="PTHR33908">
    <property type="entry name" value="MANNOSYLTRANSFERASE YKCB-RELATED"/>
    <property type="match status" value="1"/>
</dbReference>
<evidence type="ECO:0000256" key="4">
    <source>
        <dbReference type="ARBA" id="ARBA00022679"/>
    </source>
</evidence>
<name>A0ABX6NCP2_9BACT</name>
<reference evidence="11 12" key="1">
    <citation type="submission" date="2019-04" db="EMBL/GenBank/DDBJ databases">
        <title>Isolation and culture of sulfate reducing bacteria from the cold seep of the South China Sea.</title>
        <authorList>
            <person name="Sun C."/>
            <person name="Liu R."/>
        </authorList>
    </citation>
    <scope>NUCLEOTIDE SEQUENCE [LARGE SCALE GENOMIC DNA]</scope>
    <source>
        <strain evidence="11 12">CS1</strain>
    </source>
</reference>
<keyword evidence="12" id="KW-1185">Reference proteome</keyword>
<feature type="transmembrane region" description="Helical" evidence="8">
    <location>
        <begin position="207"/>
        <end position="231"/>
    </location>
</feature>
<dbReference type="InterPro" id="IPR038731">
    <property type="entry name" value="RgtA/B/C-like"/>
</dbReference>
<feature type="transmembrane region" description="Helical" evidence="8">
    <location>
        <begin position="252"/>
        <end position="276"/>
    </location>
</feature>
<feature type="transmembrane region" description="Helical" evidence="8">
    <location>
        <begin position="315"/>
        <end position="336"/>
    </location>
</feature>
<dbReference type="PANTHER" id="PTHR33908:SF11">
    <property type="entry name" value="MEMBRANE PROTEIN"/>
    <property type="match status" value="1"/>
</dbReference>
<dbReference type="InterPro" id="IPR050297">
    <property type="entry name" value="LipidA_mod_glycosyltrf_83"/>
</dbReference>
<feature type="transmembrane region" description="Helical" evidence="8">
    <location>
        <begin position="162"/>
        <end position="195"/>
    </location>
</feature>
<dbReference type="EMBL" id="CP039543">
    <property type="protein sequence ID" value="QJT08371.1"/>
    <property type="molecule type" value="Genomic_DNA"/>
</dbReference>
<proteinExistence type="predicted"/>
<evidence type="ECO:0000256" key="1">
    <source>
        <dbReference type="ARBA" id="ARBA00004651"/>
    </source>
</evidence>
<feature type="chain" id="PRO_5045658850" evidence="9">
    <location>
        <begin position="28"/>
        <end position="579"/>
    </location>
</feature>
<feature type="transmembrane region" description="Helical" evidence="8">
    <location>
        <begin position="282"/>
        <end position="303"/>
    </location>
</feature>
<evidence type="ECO:0000259" key="10">
    <source>
        <dbReference type="Pfam" id="PF13231"/>
    </source>
</evidence>
<keyword evidence="3" id="KW-0328">Glycosyltransferase</keyword>
<evidence type="ECO:0000256" key="9">
    <source>
        <dbReference type="SAM" id="SignalP"/>
    </source>
</evidence>
<evidence type="ECO:0000256" key="3">
    <source>
        <dbReference type="ARBA" id="ARBA00022676"/>
    </source>
</evidence>
<feature type="transmembrane region" description="Helical" evidence="8">
    <location>
        <begin position="348"/>
        <end position="366"/>
    </location>
</feature>
<protein>
    <submittedName>
        <fullName evidence="11">Glycosyltransferase family 39 protein</fullName>
    </submittedName>
</protein>
<comment type="subcellular location">
    <subcellularLocation>
        <location evidence="1">Cell membrane</location>
        <topology evidence="1">Multi-pass membrane protein</topology>
    </subcellularLocation>
</comment>
<gene>
    <name evidence="11" type="ORF">E8L03_05275</name>
</gene>
<dbReference type="RefSeq" id="WP_171266766.1">
    <property type="nucleotide sequence ID" value="NZ_CP039543.1"/>
</dbReference>
<evidence type="ECO:0000256" key="8">
    <source>
        <dbReference type="SAM" id="Phobius"/>
    </source>
</evidence>
<feature type="transmembrane region" description="Helical" evidence="8">
    <location>
        <begin position="109"/>
        <end position="131"/>
    </location>
</feature>
<dbReference type="Pfam" id="PF13231">
    <property type="entry name" value="PMT_2"/>
    <property type="match status" value="1"/>
</dbReference>
<feature type="transmembrane region" description="Helical" evidence="8">
    <location>
        <begin position="404"/>
        <end position="424"/>
    </location>
</feature>
<keyword evidence="7 8" id="KW-0472">Membrane</keyword>
<evidence type="ECO:0000256" key="7">
    <source>
        <dbReference type="ARBA" id="ARBA00023136"/>
    </source>
</evidence>
<keyword evidence="2" id="KW-1003">Cell membrane</keyword>
<keyword evidence="9" id="KW-0732">Signal</keyword>
<evidence type="ECO:0000256" key="2">
    <source>
        <dbReference type="ARBA" id="ARBA00022475"/>
    </source>
</evidence>